<dbReference type="GO" id="GO:0042884">
    <property type="term" value="P:microcin transport"/>
    <property type="evidence" value="ECO:0007669"/>
    <property type="project" value="TreeGrafter"/>
</dbReference>
<proteinExistence type="predicted"/>
<dbReference type="Gene3D" id="3.40.190.10">
    <property type="entry name" value="Periplasmic binding protein-like II"/>
    <property type="match status" value="1"/>
</dbReference>
<comment type="caution">
    <text evidence="2">The sequence shown here is derived from an EMBL/GenBank/DDBJ whole genome shotgun (WGS) entry which is preliminary data.</text>
</comment>
<evidence type="ECO:0000313" key="2">
    <source>
        <dbReference type="EMBL" id="HBC34548.1"/>
    </source>
</evidence>
<keyword evidence="1" id="KW-0732">Signal</keyword>
<dbReference type="PANTHER" id="PTHR30290:SF64">
    <property type="entry name" value="ABC TRANSPORTER PERIPLASMIC BINDING PROTEIN"/>
    <property type="match status" value="1"/>
</dbReference>
<gene>
    <name evidence="2" type="ORF">DC045_09560</name>
</gene>
<evidence type="ECO:0000256" key="1">
    <source>
        <dbReference type="ARBA" id="ARBA00022729"/>
    </source>
</evidence>
<dbReference type="PANTHER" id="PTHR30290">
    <property type="entry name" value="PERIPLASMIC BINDING COMPONENT OF ABC TRANSPORTER"/>
    <property type="match status" value="1"/>
</dbReference>
<dbReference type="Gene3D" id="3.10.105.10">
    <property type="entry name" value="Dipeptide-binding Protein, Domain 3"/>
    <property type="match status" value="1"/>
</dbReference>
<dbReference type="AlphaFoldDB" id="A0A352ISW5"/>
<evidence type="ECO:0008006" key="4">
    <source>
        <dbReference type="Google" id="ProtNLM"/>
    </source>
</evidence>
<dbReference type="EMBL" id="DNNA01000152">
    <property type="protein sequence ID" value="HBC34548.1"/>
    <property type="molecule type" value="Genomic_DNA"/>
</dbReference>
<sequence length="164" mass="19322">GEPLAFEILLFQKSFERVVLPFKNNLGRLGIDVTVRLVDSNQYIQRLREFDFDMITQVFGQSDSPGNEQREYWHSSTVDAKGSRNYMGVSDPVIDELVNMVIQAPNREELVYRVRALDRVLLHHYYVIPHWHLRSDRVAYWNHLQRPAETPKNGIDLDNWWAKP</sequence>
<dbReference type="InterPro" id="IPR039424">
    <property type="entry name" value="SBP_5"/>
</dbReference>
<dbReference type="GO" id="GO:0030288">
    <property type="term" value="C:outer membrane-bounded periplasmic space"/>
    <property type="evidence" value="ECO:0007669"/>
    <property type="project" value="TreeGrafter"/>
</dbReference>
<dbReference type="Proteomes" id="UP000263489">
    <property type="component" value="Unassembled WGS sequence"/>
</dbReference>
<dbReference type="GO" id="GO:0015833">
    <property type="term" value="P:peptide transport"/>
    <property type="evidence" value="ECO:0007669"/>
    <property type="project" value="TreeGrafter"/>
</dbReference>
<evidence type="ECO:0000313" key="3">
    <source>
        <dbReference type="Proteomes" id="UP000263489"/>
    </source>
</evidence>
<dbReference type="SUPFAM" id="SSF53850">
    <property type="entry name" value="Periplasmic binding protein-like II"/>
    <property type="match status" value="1"/>
</dbReference>
<accession>A0A352ISW5</accession>
<dbReference type="GO" id="GO:1904680">
    <property type="term" value="F:peptide transmembrane transporter activity"/>
    <property type="evidence" value="ECO:0007669"/>
    <property type="project" value="TreeGrafter"/>
</dbReference>
<feature type="non-terminal residue" evidence="2">
    <location>
        <position position="1"/>
    </location>
</feature>
<reference evidence="2 3" key="1">
    <citation type="journal article" date="2018" name="Nat. Biotechnol.">
        <title>A standardized bacterial taxonomy based on genome phylogeny substantially revises the tree of life.</title>
        <authorList>
            <person name="Parks D.H."/>
            <person name="Chuvochina M."/>
            <person name="Waite D.W."/>
            <person name="Rinke C."/>
            <person name="Skarshewski A."/>
            <person name="Chaumeil P.A."/>
            <person name="Hugenholtz P."/>
        </authorList>
    </citation>
    <scope>NUCLEOTIDE SEQUENCE [LARGE SCALE GENOMIC DNA]</scope>
    <source>
        <strain evidence="2">UBA9380</strain>
    </source>
</reference>
<name>A0A352ISW5_9GAMM</name>
<protein>
    <recommendedName>
        <fullName evidence="4">ABC transporter substrate-binding protein</fullName>
    </recommendedName>
</protein>
<organism evidence="2 3">
    <name type="scientific">Marinobacter adhaerens</name>
    <dbReference type="NCBI Taxonomy" id="1033846"/>
    <lineage>
        <taxon>Bacteria</taxon>
        <taxon>Pseudomonadati</taxon>
        <taxon>Pseudomonadota</taxon>
        <taxon>Gammaproteobacteria</taxon>
        <taxon>Pseudomonadales</taxon>
        <taxon>Marinobacteraceae</taxon>
        <taxon>Marinobacter</taxon>
    </lineage>
</organism>